<dbReference type="GO" id="GO:0005996">
    <property type="term" value="P:monosaccharide metabolic process"/>
    <property type="evidence" value="ECO:0007669"/>
    <property type="project" value="UniProtKB-ARBA"/>
</dbReference>
<evidence type="ECO:0000259" key="7">
    <source>
        <dbReference type="SMART" id="SM01007"/>
    </source>
</evidence>
<dbReference type="PANTHER" id="PTHR10640:SF7">
    <property type="entry name" value="METHYLTHIORIBULOSE-1-PHOSPHATE DEHYDRATASE"/>
    <property type="match status" value="1"/>
</dbReference>
<evidence type="ECO:0000256" key="5">
    <source>
        <dbReference type="ARBA" id="ARBA00023239"/>
    </source>
</evidence>
<keyword evidence="9" id="KW-1185">Reference proteome</keyword>
<reference evidence="9" key="1">
    <citation type="submission" date="2016-10" db="EMBL/GenBank/DDBJ databases">
        <authorList>
            <person name="Varghese N."/>
            <person name="Submissions S."/>
        </authorList>
    </citation>
    <scope>NUCLEOTIDE SEQUENCE [LARGE SCALE GENOMIC DNA]</scope>
    <source>
        <strain evidence="9">DSM 7165</strain>
    </source>
</reference>
<dbReference type="EMBL" id="FNYH01000002">
    <property type="protein sequence ID" value="SEI45243.1"/>
    <property type="molecule type" value="Genomic_DNA"/>
</dbReference>
<dbReference type="GO" id="GO:0005737">
    <property type="term" value="C:cytoplasm"/>
    <property type="evidence" value="ECO:0007669"/>
    <property type="project" value="UniProtKB-UniRule"/>
</dbReference>
<dbReference type="Gene3D" id="3.40.225.10">
    <property type="entry name" value="Class II aldolase/adducin N-terminal domain"/>
    <property type="match status" value="1"/>
</dbReference>
<dbReference type="HAMAP" id="MF_01677">
    <property type="entry name" value="Salvage_MtnB"/>
    <property type="match status" value="1"/>
</dbReference>
<dbReference type="NCBIfam" id="NF006672">
    <property type="entry name" value="PRK09220.1"/>
    <property type="match status" value="1"/>
</dbReference>
<dbReference type="SUPFAM" id="SSF53639">
    <property type="entry name" value="AraD/HMP-PK domain-like"/>
    <property type="match status" value="1"/>
</dbReference>
<dbReference type="GO" id="GO:0046570">
    <property type="term" value="F:methylthioribulose 1-phosphate dehydratase activity"/>
    <property type="evidence" value="ECO:0007669"/>
    <property type="project" value="UniProtKB-UniRule"/>
</dbReference>
<comment type="catalytic activity">
    <reaction evidence="6">
        <text>5-(methylsulfanyl)-D-ribulose 1-phosphate = 5-methylsulfanyl-2,3-dioxopentyl phosphate + H2O</text>
        <dbReference type="Rhea" id="RHEA:15549"/>
        <dbReference type="ChEBI" id="CHEBI:15377"/>
        <dbReference type="ChEBI" id="CHEBI:58548"/>
        <dbReference type="ChEBI" id="CHEBI:58828"/>
        <dbReference type="EC" id="4.2.1.109"/>
    </reaction>
</comment>
<evidence type="ECO:0000256" key="1">
    <source>
        <dbReference type="ARBA" id="ARBA00022605"/>
    </source>
</evidence>
<organism evidence="8 9">
    <name type="scientific">Allopseudospirillum japonicum</name>
    <dbReference type="NCBI Taxonomy" id="64971"/>
    <lineage>
        <taxon>Bacteria</taxon>
        <taxon>Pseudomonadati</taxon>
        <taxon>Pseudomonadota</taxon>
        <taxon>Gammaproteobacteria</taxon>
        <taxon>Oceanospirillales</taxon>
        <taxon>Oceanospirillaceae</taxon>
        <taxon>Allopseudospirillum</taxon>
    </lineage>
</organism>
<sequence length="207" mass="22969">MIDLPFFSRQAQAICDAGRFLYQQGWSPATSSNYSARLDSEHFAVTVSGRHKGQLTPADVMAVDLQGQPVQSEARPSAETRLHAVLYEWRDDIGAVLHTHSIAGTVVSRLQAGDALILEDYELQKAFAGVATHEGQLCLPIFDNTQDIEQLAKETLNYLMAHPETPAYLIRGHGIYTWGRDMAETLRHIEALEFLLACELATLRAMS</sequence>
<keyword evidence="1 6" id="KW-0028">Amino-acid biosynthesis</keyword>
<evidence type="ECO:0000313" key="9">
    <source>
        <dbReference type="Proteomes" id="UP000242999"/>
    </source>
</evidence>
<name>A0A1H6QNV8_9GAMM</name>
<dbReference type="Proteomes" id="UP000242999">
    <property type="component" value="Unassembled WGS sequence"/>
</dbReference>
<protein>
    <recommendedName>
        <fullName evidence="6">Methylthioribulose-1-phosphate dehydratase</fullName>
        <shortName evidence="6">MTRu-1-P dehydratase</shortName>
        <ecNumber evidence="6">4.2.1.109</ecNumber>
    </recommendedName>
</protein>
<evidence type="ECO:0000256" key="6">
    <source>
        <dbReference type="HAMAP-Rule" id="MF_01677"/>
    </source>
</evidence>
<dbReference type="PANTHER" id="PTHR10640">
    <property type="entry name" value="METHYLTHIORIBULOSE-1-PHOSPHATE DEHYDRATASE"/>
    <property type="match status" value="1"/>
</dbReference>
<dbReference type="InterPro" id="IPR036409">
    <property type="entry name" value="Aldolase_II/adducin_N_sf"/>
</dbReference>
<dbReference type="UniPathway" id="UPA00904">
    <property type="reaction ID" value="UER00875"/>
</dbReference>
<comment type="function">
    <text evidence="6">Catalyzes the dehydration of methylthioribulose-1-phosphate (MTRu-1-P) into 2,3-diketo-5-methylthiopentyl-1-phosphate (DK-MTP-1-P).</text>
</comment>
<dbReference type="Pfam" id="PF00596">
    <property type="entry name" value="Aldolase_II"/>
    <property type="match status" value="1"/>
</dbReference>
<comment type="pathway">
    <text evidence="6">Amino-acid biosynthesis; L-methionine biosynthesis via salvage pathway; L-methionine from S-methyl-5-thio-alpha-D-ribose 1-phosphate: step 2/6.</text>
</comment>
<evidence type="ECO:0000256" key="2">
    <source>
        <dbReference type="ARBA" id="ARBA00022723"/>
    </source>
</evidence>
<evidence type="ECO:0000256" key="3">
    <source>
        <dbReference type="ARBA" id="ARBA00022833"/>
    </source>
</evidence>
<dbReference type="OrthoDB" id="9805559at2"/>
<keyword evidence="3 6" id="KW-0862">Zinc</keyword>
<dbReference type="GO" id="GO:0008270">
    <property type="term" value="F:zinc ion binding"/>
    <property type="evidence" value="ECO:0007669"/>
    <property type="project" value="UniProtKB-UniRule"/>
</dbReference>
<keyword evidence="5 6" id="KW-0456">Lyase</keyword>
<gene>
    <name evidence="6" type="primary">mtnB</name>
    <name evidence="8" type="ORF">SAMN05421831_10263</name>
</gene>
<keyword evidence="4 6" id="KW-0486">Methionine biosynthesis</keyword>
<dbReference type="GO" id="GO:0019509">
    <property type="term" value="P:L-methionine salvage from methylthioadenosine"/>
    <property type="evidence" value="ECO:0007669"/>
    <property type="project" value="UniProtKB-UniRule"/>
</dbReference>
<dbReference type="EC" id="4.2.1.109" evidence="6"/>
<accession>A0A1H6QNV8</accession>
<feature type="domain" description="Class II aldolase/adducin N-terminal" evidence="7">
    <location>
        <begin position="12"/>
        <end position="200"/>
    </location>
</feature>
<dbReference type="NCBIfam" id="TIGR03328">
    <property type="entry name" value="salvage_mtnB"/>
    <property type="match status" value="1"/>
</dbReference>
<evidence type="ECO:0000256" key="4">
    <source>
        <dbReference type="ARBA" id="ARBA00023167"/>
    </source>
</evidence>
<proteinExistence type="inferred from homology"/>
<dbReference type="InterPro" id="IPR001303">
    <property type="entry name" value="Aldolase_II/adducin_N"/>
</dbReference>
<feature type="binding site" evidence="6">
    <location>
        <position position="98"/>
    </location>
    <ligand>
        <name>Zn(2+)</name>
        <dbReference type="ChEBI" id="CHEBI:29105"/>
    </ligand>
</feature>
<dbReference type="InterPro" id="IPR017714">
    <property type="entry name" value="MethylthioRu-1-P_deHdtase_MtnB"/>
</dbReference>
<feature type="binding site" evidence="6">
    <location>
        <position position="100"/>
    </location>
    <ligand>
        <name>Zn(2+)</name>
        <dbReference type="ChEBI" id="CHEBI:29105"/>
    </ligand>
</feature>
<evidence type="ECO:0000313" key="8">
    <source>
        <dbReference type="EMBL" id="SEI45243.1"/>
    </source>
</evidence>
<comment type="cofactor">
    <cofactor evidence="6">
        <name>Zn(2+)</name>
        <dbReference type="ChEBI" id="CHEBI:29105"/>
    </cofactor>
    <text evidence="6">Binds 1 zinc ion per subunit.</text>
</comment>
<dbReference type="RefSeq" id="WP_093308414.1">
    <property type="nucleotide sequence ID" value="NZ_FNYH01000002.1"/>
</dbReference>
<dbReference type="SMART" id="SM01007">
    <property type="entry name" value="Aldolase_II"/>
    <property type="match status" value="1"/>
</dbReference>
<dbReference type="STRING" id="64971.SAMN05421831_10263"/>
<comment type="similarity">
    <text evidence="6">Belongs to the aldolase class II family. MtnB subfamily.</text>
</comment>
<keyword evidence="2 6" id="KW-0479">Metal-binding</keyword>
<dbReference type="AlphaFoldDB" id="A0A1H6QNV8"/>